<name>A0A1Y2G3Y7_9BASI</name>
<evidence type="ECO:0000256" key="3">
    <source>
        <dbReference type="ARBA" id="ARBA00022679"/>
    </source>
</evidence>
<accession>A0A1Y2G3Y7</accession>
<dbReference type="GO" id="GO:0070403">
    <property type="term" value="F:NAD+ binding"/>
    <property type="evidence" value="ECO:0007669"/>
    <property type="project" value="UniProtKB-UniRule"/>
</dbReference>
<dbReference type="GO" id="GO:0005739">
    <property type="term" value="C:mitochondrion"/>
    <property type="evidence" value="ECO:0007669"/>
    <property type="project" value="UniProtKB-SubCell"/>
</dbReference>
<organism evidence="14 15">
    <name type="scientific">Leucosporidium creatinivorum</name>
    <dbReference type="NCBI Taxonomy" id="106004"/>
    <lineage>
        <taxon>Eukaryota</taxon>
        <taxon>Fungi</taxon>
        <taxon>Dikarya</taxon>
        <taxon>Basidiomycota</taxon>
        <taxon>Pucciniomycotina</taxon>
        <taxon>Microbotryomycetes</taxon>
        <taxon>Leucosporidiales</taxon>
        <taxon>Leucosporidium</taxon>
    </lineage>
</organism>
<dbReference type="InParanoid" id="A0A1Y2G3Y7"/>
<keyword evidence="6 7" id="KW-0520">NAD</keyword>
<dbReference type="Proteomes" id="UP000193467">
    <property type="component" value="Unassembled WGS sequence"/>
</dbReference>
<proteinExistence type="inferred from homology"/>
<comment type="cofactor">
    <cofactor evidence="10">
        <name>Zn(2+)</name>
        <dbReference type="ChEBI" id="CHEBI:29105"/>
    </cofactor>
    <text evidence="10">Binds 1 zinc ion per subunit.</text>
</comment>
<feature type="binding site" evidence="9">
    <location>
        <begin position="252"/>
        <end position="254"/>
    </location>
    <ligand>
        <name>NAD(+)</name>
        <dbReference type="ChEBI" id="CHEBI:57540"/>
    </ligand>
</feature>
<evidence type="ECO:0000313" key="15">
    <source>
        <dbReference type="Proteomes" id="UP000193467"/>
    </source>
</evidence>
<evidence type="ECO:0000256" key="4">
    <source>
        <dbReference type="ARBA" id="ARBA00022723"/>
    </source>
</evidence>
<dbReference type="InterPro" id="IPR050134">
    <property type="entry name" value="NAD-dep_sirtuin_deacylases"/>
</dbReference>
<evidence type="ECO:0000256" key="5">
    <source>
        <dbReference type="ARBA" id="ARBA00022833"/>
    </source>
</evidence>
<dbReference type="GO" id="GO:0005634">
    <property type="term" value="C:nucleus"/>
    <property type="evidence" value="ECO:0007669"/>
    <property type="project" value="TreeGrafter"/>
</dbReference>
<reference evidence="14 15" key="1">
    <citation type="submission" date="2016-07" db="EMBL/GenBank/DDBJ databases">
        <title>Pervasive Adenine N6-methylation of Active Genes in Fungi.</title>
        <authorList>
            <consortium name="DOE Joint Genome Institute"/>
            <person name="Mondo S.J."/>
            <person name="Dannebaum R.O."/>
            <person name="Kuo R.C."/>
            <person name="Labutti K."/>
            <person name="Haridas S."/>
            <person name="Kuo A."/>
            <person name="Salamov A."/>
            <person name="Ahrendt S.R."/>
            <person name="Lipzen A."/>
            <person name="Sullivan W."/>
            <person name="Andreopoulos W.B."/>
            <person name="Clum A."/>
            <person name="Lindquist E."/>
            <person name="Daum C."/>
            <person name="Ramamoorthy G.K."/>
            <person name="Gryganskyi A."/>
            <person name="Culley D."/>
            <person name="Magnuson J.K."/>
            <person name="James T.Y."/>
            <person name="O'Malley M.A."/>
            <person name="Stajich J.E."/>
            <person name="Spatafora J.W."/>
            <person name="Visel A."/>
            <person name="Grigoriev I.V."/>
        </authorList>
    </citation>
    <scope>NUCLEOTIDE SEQUENCE [LARGE SCALE GENOMIC DNA]</scope>
    <source>
        <strain evidence="14 15">62-1032</strain>
    </source>
</reference>
<keyword evidence="5 7" id="KW-0862">Zinc</keyword>
<dbReference type="PANTHER" id="PTHR11085:SF6">
    <property type="entry name" value="NAD-DEPENDENT PROTEIN DEACETYLASE SIRTUIN-2"/>
    <property type="match status" value="1"/>
</dbReference>
<evidence type="ECO:0000256" key="9">
    <source>
        <dbReference type="PIRSR" id="PIRSR037938-2"/>
    </source>
</evidence>
<feature type="domain" description="Deacetylase sirtuin-type" evidence="13">
    <location>
        <begin position="20"/>
        <end position="311"/>
    </location>
</feature>
<feature type="active site" description="Proton acceptor" evidence="8 11">
    <location>
        <position position="150"/>
    </location>
</feature>
<comment type="caution">
    <text evidence="14">The sequence shown here is derived from an EMBL/GenBank/DDBJ whole genome shotgun (WGS) entry which is preliminary data.</text>
</comment>
<dbReference type="STRING" id="106004.A0A1Y2G3Y7"/>
<evidence type="ECO:0000256" key="8">
    <source>
        <dbReference type="PIRSR" id="PIRSR037938-1"/>
    </source>
</evidence>
<comment type="subcellular location">
    <subcellularLocation>
        <location evidence="1">Mitochondrion</location>
    </subcellularLocation>
</comment>
<keyword evidence="4 7" id="KW-0479">Metal-binding</keyword>
<evidence type="ECO:0000313" key="14">
    <source>
        <dbReference type="EMBL" id="ORY92642.1"/>
    </source>
</evidence>
<dbReference type="FunCoup" id="A0A1Y2G3Y7">
    <property type="interactions" value="210"/>
</dbReference>
<dbReference type="Pfam" id="PF02146">
    <property type="entry name" value="SIR2"/>
    <property type="match status" value="1"/>
</dbReference>
<dbReference type="InterPro" id="IPR003000">
    <property type="entry name" value="Sirtuin"/>
</dbReference>
<feature type="binding site" evidence="9">
    <location>
        <begin position="130"/>
        <end position="133"/>
    </location>
    <ligand>
        <name>NAD(+)</name>
        <dbReference type="ChEBI" id="CHEBI:57540"/>
    </ligand>
</feature>
<dbReference type="CDD" id="cd01408">
    <property type="entry name" value="SIRT1"/>
    <property type="match status" value="1"/>
</dbReference>
<feature type="region of interest" description="Disordered" evidence="12">
    <location>
        <begin position="392"/>
        <end position="413"/>
    </location>
</feature>
<feature type="binding site" evidence="10 11">
    <location>
        <position position="161"/>
    </location>
    <ligand>
        <name>Zn(2+)</name>
        <dbReference type="ChEBI" id="CHEBI:29105"/>
    </ligand>
</feature>
<dbReference type="EMBL" id="MCGR01000001">
    <property type="protein sequence ID" value="ORY92642.1"/>
    <property type="molecule type" value="Genomic_DNA"/>
</dbReference>
<dbReference type="GO" id="GO:0008270">
    <property type="term" value="F:zinc ion binding"/>
    <property type="evidence" value="ECO:0007669"/>
    <property type="project" value="UniProtKB-UniRule"/>
</dbReference>
<feature type="binding site" evidence="10 11">
    <location>
        <position position="187"/>
    </location>
    <ligand>
        <name>Zn(2+)</name>
        <dbReference type="ChEBI" id="CHEBI:29105"/>
    </ligand>
</feature>
<dbReference type="PANTHER" id="PTHR11085">
    <property type="entry name" value="NAD-DEPENDENT PROTEIN DEACYLASE SIRTUIN-5, MITOCHONDRIAL-RELATED"/>
    <property type="match status" value="1"/>
</dbReference>
<dbReference type="OrthoDB" id="420264at2759"/>
<evidence type="ECO:0000256" key="6">
    <source>
        <dbReference type="ARBA" id="ARBA00023027"/>
    </source>
</evidence>
<dbReference type="EC" id="2.3.1.286" evidence="7"/>
<keyword evidence="15" id="KW-1185">Reference proteome</keyword>
<comment type="catalytic activity">
    <reaction evidence="7">
        <text>N(6)-acetyl-L-lysyl-[protein] + NAD(+) + H2O = 2''-O-acetyl-ADP-D-ribose + nicotinamide + L-lysyl-[protein]</text>
        <dbReference type="Rhea" id="RHEA:43636"/>
        <dbReference type="Rhea" id="RHEA-COMP:9752"/>
        <dbReference type="Rhea" id="RHEA-COMP:10731"/>
        <dbReference type="ChEBI" id="CHEBI:15377"/>
        <dbReference type="ChEBI" id="CHEBI:17154"/>
        <dbReference type="ChEBI" id="CHEBI:29969"/>
        <dbReference type="ChEBI" id="CHEBI:57540"/>
        <dbReference type="ChEBI" id="CHEBI:61930"/>
        <dbReference type="ChEBI" id="CHEBI:83767"/>
        <dbReference type="EC" id="2.3.1.286"/>
    </reaction>
</comment>
<feature type="binding site" evidence="11">
    <location>
        <position position="182"/>
    </location>
    <ligand>
        <name>Zn(2+)</name>
        <dbReference type="ChEBI" id="CHEBI:29105"/>
    </ligand>
</feature>
<dbReference type="InterPro" id="IPR017328">
    <property type="entry name" value="Sirtuin_class_I"/>
</dbReference>
<dbReference type="GO" id="GO:0017136">
    <property type="term" value="F:histone deacetylase activity, NAD-dependent"/>
    <property type="evidence" value="ECO:0007669"/>
    <property type="project" value="InterPro"/>
</dbReference>
<dbReference type="AlphaFoldDB" id="A0A1Y2G3Y7"/>
<comment type="similarity">
    <text evidence="2 7">Belongs to the sirtuin family. Class I subfamily.</text>
</comment>
<feature type="binding site" evidence="9">
    <location>
        <begin position="48"/>
        <end position="52"/>
    </location>
    <ligand>
        <name>NAD(+)</name>
        <dbReference type="ChEBI" id="CHEBI:57540"/>
    </ligand>
</feature>
<dbReference type="InterPro" id="IPR026590">
    <property type="entry name" value="Ssirtuin_cat_dom"/>
</dbReference>
<feature type="binding site" evidence="10 11">
    <location>
        <position position="158"/>
    </location>
    <ligand>
        <name>Zn(2+)</name>
        <dbReference type="ChEBI" id="CHEBI:29105"/>
    </ligand>
</feature>
<dbReference type="PIRSF" id="PIRSF037938">
    <property type="entry name" value="SIR2_euk"/>
    <property type="match status" value="1"/>
</dbReference>
<dbReference type="PROSITE" id="PS50305">
    <property type="entry name" value="SIRTUIN"/>
    <property type="match status" value="1"/>
</dbReference>
<sequence length="413" mass="45783">MASSNAAAAQVTKQTFPGVKHGEQPGLEDVAGLIKAGQAKRVIVMAGAGISTSAGIPDFRSPETGLYANLEKYSLPFPEAIFDIDYFVEQPEAFYALAKELYPGNFKPTPTHYFFRLLHEKKVLKSVFTQNIDTLERIAGLDEELIIEAHGSFAEAECLECKKVYTKESIKPQIERGEVVYCTEPYCQGNDGALVKPKIVFFGEGLPKQFFDRISDFSTCDLLIVLGTSLSVQPFASLVHRVPSTCPRLLLNLESVGEVETARTRFFSSASEAEGFDFDGVTKRKEGIRDVRFLGSTDEGVRKLCRELGWEEELDELMERQNKLLDEERRKEKEIKAEKGDEASSAKVEKVEEEVKPEEKQQEVIKAVVDKVEEDKSVDKSVDKLAEGVDRVKLDGAEGEAEAAPSSPPKATL</sequence>
<evidence type="ECO:0000259" key="13">
    <source>
        <dbReference type="PROSITE" id="PS50305"/>
    </source>
</evidence>
<evidence type="ECO:0000256" key="2">
    <source>
        <dbReference type="ARBA" id="ARBA00006924"/>
    </source>
</evidence>
<protein>
    <recommendedName>
        <fullName evidence="7">NAD-dependent protein deacetylase</fullName>
        <ecNumber evidence="7">2.3.1.286</ecNumber>
    </recommendedName>
</protein>
<dbReference type="InterPro" id="IPR026591">
    <property type="entry name" value="Sirtuin_cat_small_dom_sf"/>
</dbReference>
<feature type="region of interest" description="Disordered" evidence="12">
    <location>
        <begin position="332"/>
        <end position="360"/>
    </location>
</feature>
<evidence type="ECO:0000256" key="1">
    <source>
        <dbReference type="ARBA" id="ARBA00004173"/>
    </source>
</evidence>
<evidence type="ECO:0000256" key="10">
    <source>
        <dbReference type="PIRSR" id="PIRSR037938-3"/>
    </source>
</evidence>
<evidence type="ECO:0000256" key="11">
    <source>
        <dbReference type="PROSITE-ProRule" id="PRU00236"/>
    </source>
</evidence>
<feature type="binding site" evidence="9">
    <location>
        <begin position="228"/>
        <end position="229"/>
    </location>
    <ligand>
        <name>NAD(+)</name>
        <dbReference type="ChEBI" id="CHEBI:57540"/>
    </ligand>
</feature>
<dbReference type="InterPro" id="IPR029035">
    <property type="entry name" value="DHS-like_NAD/FAD-binding_dom"/>
</dbReference>
<evidence type="ECO:0000256" key="12">
    <source>
        <dbReference type="SAM" id="MobiDB-lite"/>
    </source>
</evidence>
<dbReference type="Gene3D" id="3.40.50.1220">
    <property type="entry name" value="TPP-binding domain"/>
    <property type="match status" value="1"/>
</dbReference>
<dbReference type="SUPFAM" id="SSF52467">
    <property type="entry name" value="DHS-like NAD/FAD-binding domain"/>
    <property type="match status" value="1"/>
</dbReference>
<keyword evidence="3 7" id="KW-0808">Transferase</keyword>
<evidence type="ECO:0000256" key="7">
    <source>
        <dbReference type="PIRNR" id="PIRNR037938"/>
    </source>
</evidence>
<feature type="binding site" evidence="9">
    <location>
        <begin position="58"/>
        <end position="60"/>
    </location>
    <ligand>
        <name>NAD(+)</name>
        <dbReference type="ChEBI" id="CHEBI:57540"/>
    </ligand>
</feature>
<gene>
    <name evidence="14" type="ORF">BCR35DRAFT_298118</name>
</gene>
<dbReference type="Gene3D" id="3.30.1600.10">
    <property type="entry name" value="SIR2/SIRT2 'Small Domain"/>
    <property type="match status" value="1"/>
</dbReference>